<dbReference type="SUPFAM" id="SSF55073">
    <property type="entry name" value="Nucleotide cyclase"/>
    <property type="match status" value="1"/>
</dbReference>
<dbReference type="SMART" id="SM00044">
    <property type="entry name" value="CYCc"/>
    <property type="match status" value="1"/>
</dbReference>
<reference evidence="4 5" key="1">
    <citation type="submission" date="2018-10" db="EMBL/GenBank/DDBJ databases">
        <title>Draft genome of Mycobacterium hodleri strain B.</title>
        <authorList>
            <person name="Amande T.J."/>
            <person name="Mcgenity T.J."/>
        </authorList>
    </citation>
    <scope>NUCLEOTIDE SEQUENCE [LARGE SCALE GENOMIC DNA]</scope>
    <source>
        <strain evidence="4 5">B</strain>
    </source>
</reference>
<evidence type="ECO:0000313" key="4">
    <source>
        <dbReference type="EMBL" id="TQR84203.1"/>
    </source>
</evidence>
<dbReference type="Gene3D" id="3.30.70.1230">
    <property type="entry name" value="Nucleotide cyclase"/>
    <property type="match status" value="1"/>
</dbReference>
<dbReference type="InterPro" id="IPR041664">
    <property type="entry name" value="AAA_16"/>
</dbReference>
<name>A0A544VW39_9MYCO</name>
<evidence type="ECO:0000259" key="3">
    <source>
        <dbReference type="PROSITE" id="PS50125"/>
    </source>
</evidence>
<dbReference type="PANTHER" id="PTHR16305">
    <property type="entry name" value="TESTICULAR SOLUBLE ADENYLYL CYCLASE"/>
    <property type="match status" value="1"/>
</dbReference>
<dbReference type="EMBL" id="VIFX01000033">
    <property type="protein sequence ID" value="TQR84203.1"/>
    <property type="molecule type" value="Genomic_DNA"/>
</dbReference>
<evidence type="ECO:0000256" key="1">
    <source>
        <dbReference type="ARBA" id="ARBA00022741"/>
    </source>
</evidence>
<dbReference type="SUPFAM" id="SSF52540">
    <property type="entry name" value="P-loop containing nucleoside triphosphate hydrolases"/>
    <property type="match status" value="1"/>
</dbReference>
<dbReference type="AlphaFoldDB" id="A0A544VW39"/>
<dbReference type="PROSITE" id="PS50125">
    <property type="entry name" value="GUANYLATE_CYCLASE_2"/>
    <property type="match status" value="1"/>
</dbReference>
<dbReference type="InterPro" id="IPR029787">
    <property type="entry name" value="Nucleotide_cyclase"/>
</dbReference>
<keyword evidence="2" id="KW-0067">ATP-binding</keyword>
<organism evidence="4 5">
    <name type="scientific">Mycolicibacterium hodleri</name>
    <dbReference type="NCBI Taxonomy" id="49897"/>
    <lineage>
        <taxon>Bacteria</taxon>
        <taxon>Bacillati</taxon>
        <taxon>Actinomycetota</taxon>
        <taxon>Actinomycetes</taxon>
        <taxon>Mycobacteriales</taxon>
        <taxon>Mycobacteriaceae</taxon>
        <taxon>Mycolicibacterium</taxon>
    </lineage>
</organism>
<proteinExistence type="predicted"/>
<sequence length="1049" mass="113112">MTVCRACDSELRAAAKFCDECGAATQPADSAEYKQVTVLFADVVHSMDIAVALGPERLRSIMADVFDVSADAVRRYGGTVDKFTGDGIMAVFGAPVALEDHALRGCLAALNLQGEMRRLAVRFGRDGVDVAVRVGLNSGQVVVGKLGSGSRAYTAIGEAVGMAQRIESVAPPGGVAISESTARLVDEVVDLDEPDFLVVKGYAKPVSVRRLLQVKPHHALSGRADSPLIGRRWEMAVLEGTFEEVLDGCGGTSVGLCGPAGIGKSRVVREIAAIAATRGVQVFRARCDSIAKEVPFHVVAQLLRAVMKVGDSESSSDREQLKRQLPDVSSDDLLLLGDLLGINDPNVVIPTLHPDARRRRLTALIRGAWTTQRSPAVYVVENAQWIDEISESMLADFTAVISRTDSMALITHRPEYRGALSRLAEGRTITLAPLSSRETSELIAEQLGADDSLAGMAATIAERAVGNPFFVKEIVRDLAERGILHGRRGAYTFNAAVAEVSVPPTLYAVIAARIDRLDNEAKRTLNAAAVVGTRCAADLLTTIGVEPAFDALVDAEMVDQVKFSSPEEYVFRQPMIRTVAYETLLLAERADVHRRVAAAIEAREPALVDQNAALIGEHLEAAGDHGAAYGWHMRAGAWSRNRDIAAARLSWARARHVAQELPADDPNRLAMRIAAGTLLCATAYRTAESMSHSGFQEVRELAAAAGDKRSLALAMLGQYTDHMVHGRVAEASALGTEVRALLEAIGDPTLTVGLSVAPMIVKQETGEISELLRWSQTAIELADGDPTMGDIVFGSPLALALVFRGIARCWLGLADWQKDFRDSLAMARGTDRLTYSKCVVYKHSVATLQGVLLPDDSTLMEVEEALSIARDHGDHHAVALATYCLGGVLLERGSSDRRRGRHLLAEIREMSDHGHFYRSELAVLDLFHARELARDGHLDIAVDELRGAGIRVFQRGQFAHGVVATRFLVEALLQRDGTDDVPEADAAIERLASAGRDDLAVVDVVVLRLRALLARARGDDVTFRVSLSRCHERATALGFEGHAAMAQFK</sequence>
<keyword evidence="1" id="KW-0547">Nucleotide-binding</keyword>
<dbReference type="InterPro" id="IPR001054">
    <property type="entry name" value="A/G_cyclase"/>
</dbReference>
<dbReference type="CDD" id="cd07302">
    <property type="entry name" value="CHD"/>
    <property type="match status" value="1"/>
</dbReference>
<accession>A0A544VW39</accession>
<dbReference type="GO" id="GO:0009190">
    <property type="term" value="P:cyclic nucleotide biosynthetic process"/>
    <property type="evidence" value="ECO:0007669"/>
    <property type="project" value="InterPro"/>
</dbReference>
<dbReference type="InterPro" id="IPR027417">
    <property type="entry name" value="P-loop_NTPase"/>
</dbReference>
<feature type="domain" description="Guanylate cyclase" evidence="3">
    <location>
        <begin position="37"/>
        <end position="167"/>
    </location>
</feature>
<evidence type="ECO:0000256" key="2">
    <source>
        <dbReference type="ARBA" id="ARBA00022840"/>
    </source>
</evidence>
<dbReference type="GO" id="GO:0005524">
    <property type="term" value="F:ATP binding"/>
    <property type="evidence" value="ECO:0007669"/>
    <property type="project" value="UniProtKB-KW"/>
</dbReference>
<dbReference type="GO" id="GO:0004016">
    <property type="term" value="F:adenylate cyclase activity"/>
    <property type="evidence" value="ECO:0007669"/>
    <property type="project" value="UniProtKB-ARBA"/>
</dbReference>
<keyword evidence="5" id="KW-1185">Reference proteome</keyword>
<gene>
    <name evidence="4" type="ORF">D8S82_22790</name>
</gene>
<comment type="caution">
    <text evidence="4">The sequence shown here is derived from an EMBL/GenBank/DDBJ whole genome shotgun (WGS) entry which is preliminary data.</text>
</comment>
<dbReference type="PANTHER" id="PTHR16305:SF28">
    <property type="entry name" value="GUANYLATE CYCLASE DOMAIN-CONTAINING PROTEIN"/>
    <property type="match status" value="1"/>
</dbReference>
<dbReference type="RefSeq" id="WP_142554284.1">
    <property type="nucleotide sequence ID" value="NZ_VIFX01000033.1"/>
</dbReference>
<dbReference type="Pfam" id="PF13191">
    <property type="entry name" value="AAA_16"/>
    <property type="match status" value="1"/>
</dbReference>
<dbReference type="Pfam" id="PF00211">
    <property type="entry name" value="Guanylate_cyc"/>
    <property type="match status" value="1"/>
</dbReference>
<dbReference type="GO" id="GO:0005737">
    <property type="term" value="C:cytoplasm"/>
    <property type="evidence" value="ECO:0007669"/>
    <property type="project" value="TreeGrafter"/>
</dbReference>
<protein>
    <submittedName>
        <fullName evidence="4">AAA family ATPase</fullName>
    </submittedName>
</protein>
<dbReference type="Proteomes" id="UP000315759">
    <property type="component" value="Unassembled WGS sequence"/>
</dbReference>
<dbReference type="GO" id="GO:0035556">
    <property type="term" value="P:intracellular signal transduction"/>
    <property type="evidence" value="ECO:0007669"/>
    <property type="project" value="InterPro"/>
</dbReference>
<evidence type="ECO:0000313" key="5">
    <source>
        <dbReference type="Proteomes" id="UP000315759"/>
    </source>
</evidence>